<dbReference type="EMBL" id="LFZN01000092">
    <property type="protein sequence ID" value="KXS99399.1"/>
    <property type="molecule type" value="Genomic_DNA"/>
</dbReference>
<proteinExistence type="predicted"/>
<dbReference type="STRING" id="321146.A0A139HAC2"/>
<name>A0A139HAC2_9PEZI</name>
<dbReference type="Proteomes" id="UP000070133">
    <property type="component" value="Unassembled WGS sequence"/>
</dbReference>
<comment type="caution">
    <text evidence="3">The sequence shown here is derived from an EMBL/GenBank/DDBJ whole genome shotgun (WGS) entry which is preliminary data.</text>
</comment>
<feature type="compositionally biased region" description="Low complexity" evidence="1">
    <location>
        <begin position="310"/>
        <end position="324"/>
    </location>
</feature>
<dbReference type="AlphaFoldDB" id="A0A139HAC2"/>
<evidence type="ECO:0000256" key="1">
    <source>
        <dbReference type="SAM" id="MobiDB-lite"/>
    </source>
</evidence>
<protein>
    <recommendedName>
        <fullName evidence="5">WSC domain-containing protein</fullName>
    </recommendedName>
</protein>
<sequence length="324" mass="33233">MHFTSSFVIAAGAAGLASALPTKQGLPLVGDLSGGGGGGGGGSILPFVGSLTGSRGSGLPLVDNLMGGGGPNNNQYAYGASCTSGNGGILGGIFKRDDQAKDDTHSTQHTDCVNQCTSYCQQYFQDDDHETQFEQQCPQQCSQVLTSPIQSPLGQAPAHYGGQQTGQWQPGFGGSNNGNRFPATGVPANGSPNTGFTPIQQQGGQRLADPITQPFRGSGLPNYPGSNGIASPIDNNFPGNNNNAFPQSTDLNEPAGQAFCNIFDGIHSNTGIDTGAGQPATAPLGYGAPNPSTKQVQTSPYGQSQCPLLQEAQTGQWQQAQQAE</sequence>
<keyword evidence="2" id="KW-0732">Signal</keyword>
<feature type="region of interest" description="Disordered" evidence="1">
    <location>
        <begin position="273"/>
        <end position="324"/>
    </location>
</feature>
<dbReference type="OrthoDB" id="10469893at2759"/>
<organism evidence="3 4">
    <name type="scientific">Pseudocercospora eumusae</name>
    <dbReference type="NCBI Taxonomy" id="321146"/>
    <lineage>
        <taxon>Eukaryota</taxon>
        <taxon>Fungi</taxon>
        <taxon>Dikarya</taxon>
        <taxon>Ascomycota</taxon>
        <taxon>Pezizomycotina</taxon>
        <taxon>Dothideomycetes</taxon>
        <taxon>Dothideomycetidae</taxon>
        <taxon>Mycosphaerellales</taxon>
        <taxon>Mycosphaerellaceae</taxon>
        <taxon>Pseudocercospora</taxon>
    </lineage>
</organism>
<evidence type="ECO:0000256" key="2">
    <source>
        <dbReference type="SAM" id="SignalP"/>
    </source>
</evidence>
<feature type="compositionally biased region" description="Polar residues" evidence="1">
    <location>
        <begin position="290"/>
        <end position="307"/>
    </location>
</feature>
<gene>
    <name evidence="3" type="ORF">AC578_8155</name>
</gene>
<reference evidence="3 4" key="1">
    <citation type="submission" date="2015-07" db="EMBL/GenBank/DDBJ databases">
        <title>Comparative genomics of the Sigatoka disease complex on banana suggests a link between parallel evolutionary changes in Pseudocercospora fijiensis and Pseudocercospora eumusae and increased virulence on the banana host.</title>
        <authorList>
            <person name="Chang T.-C."/>
            <person name="Salvucci A."/>
            <person name="Crous P.W."/>
            <person name="Stergiopoulos I."/>
        </authorList>
    </citation>
    <scope>NUCLEOTIDE SEQUENCE [LARGE SCALE GENOMIC DNA]</scope>
    <source>
        <strain evidence="3 4">CBS 114824</strain>
    </source>
</reference>
<keyword evidence="4" id="KW-1185">Reference proteome</keyword>
<evidence type="ECO:0008006" key="5">
    <source>
        <dbReference type="Google" id="ProtNLM"/>
    </source>
</evidence>
<evidence type="ECO:0000313" key="4">
    <source>
        <dbReference type="Proteomes" id="UP000070133"/>
    </source>
</evidence>
<feature type="chain" id="PRO_5007806535" description="WSC domain-containing protein" evidence="2">
    <location>
        <begin position="20"/>
        <end position="324"/>
    </location>
</feature>
<accession>A0A139HAC2</accession>
<evidence type="ECO:0000313" key="3">
    <source>
        <dbReference type="EMBL" id="KXS99399.1"/>
    </source>
</evidence>
<feature type="signal peptide" evidence="2">
    <location>
        <begin position="1"/>
        <end position="19"/>
    </location>
</feature>